<sequence>MKDMETNASTASTTSLASVTIEVADIEAARRFYAAFGVDQHIRLRESEADSTGFRGFTLALTVSGPATVDAFLDAAVDAGATVLKPAAKSLWGYGGVAQAPDGTICKVATSAKKDSGPATREIDEVVLLLGVEDVKASKQYYVGRGLTVARSFGGKYAEFAADEASPVKLALYKRRGLAKDLGVPTDGTGSHRVVLGSTAGAFTDPDGFAWEAATRLDTASSRESAAS</sequence>
<gene>
    <name evidence="1" type="ORF">GCM10022295_30150</name>
</gene>
<evidence type="ECO:0000313" key="2">
    <source>
        <dbReference type="Proteomes" id="UP001500707"/>
    </source>
</evidence>
<proteinExistence type="predicted"/>
<accession>A0ABP6W7K9</accession>
<protein>
    <recommendedName>
        <fullName evidence="3">Glyoxalase</fullName>
    </recommendedName>
</protein>
<evidence type="ECO:0008006" key="3">
    <source>
        <dbReference type="Google" id="ProtNLM"/>
    </source>
</evidence>
<reference evidence="2" key="1">
    <citation type="journal article" date="2019" name="Int. J. Syst. Evol. Microbiol.">
        <title>The Global Catalogue of Microorganisms (GCM) 10K type strain sequencing project: providing services to taxonomists for standard genome sequencing and annotation.</title>
        <authorList>
            <consortium name="The Broad Institute Genomics Platform"/>
            <consortium name="The Broad Institute Genome Sequencing Center for Infectious Disease"/>
            <person name="Wu L."/>
            <person name="Ma J."/>
        </authorList>
    </citation>
    <scope>NUCLEOTIDE SEQUENCE [LARGE SCALE GENOMIC DNA]</scope>
    <source>
        <strain evidence="2">JCM 17656</strain>
    </source>
</reference>
<comment type="caution">
    <text evidence="1">The sequence shown here is derived from an EMBL/GenBank/DDBJ whole genome shotgun (WGS) entry which is preliminary data.</text>
</comment>
<dbReference type="PANTHER" id="PTHR36503">
    <property type="entry name" value="BLR2520 PROTEIN"/>
    <property type="match status" value="1"/>
</dbReference>
<dbReference type="InterPro" id="IPR029068">
    <property type="entry name" value="Glyas_Bleomycin-R_OHBP_Dase"/>
</dbReference>
<dbReference type="Gene3D" id="3.10.180.10">
    <property type="entry name" value="2,3-Dihydroxybiphenyl 1,2-Dioxygenase, domain 1"/>
    <property type="match status" value="2"/>
</dbReference>
<dbReference type="Proteomes" id="UP001500707">
    <property type="component" value="Unassembled WGS sequence"/>
</dbReference>
<organism evidence="1 2">
    <name type="scientific">Streptomyces osmaniensis</name>
    <dbReference type="NCBI Taxonomy" id="593134"/>
    <lineage>
        <taxon>Bacteria</taxon>
        <taxon>Bacillati</taxon>
        <taxon>Actinomycetota</taxon>
        <taxon>Actinomycetes</taxon>
        <taxon>Kitasatosporales</taxon>
        <taxon>Streptomycetaceae</taxon>
        <taxon>Streptomyces</taxon>
    </lineage>
</organism>
<keyword evidence="2" id="KW-1185">Reference proteome</keyword>
<dbReference type="EMBL" id="BAABCE010000005">
    <property type="protein sequence ID" value="GAA3546170.1"/>
    <property type="molecule type" value="Genomic_DNA"/>
</dbReference>
<evidence type="ECO:0000313" key="1">
    <source>
        <dbReference type="EMBL" id="GAA3546170.1"/>
    </source>
</evidence>
<name>A0ABP6W7K9_9ACTN</name>
<dbReference type="PANTHER" id="PTHR36503:SF1">
    <property type="entry name" value="BLR2520 PROTEIN"/>
    <property type="match status" value="1"/>
</dbReference>
<dbReference type="SUPFAM" id="SSF54593">
    <property type="entry name" value="Glyoxalase/Bleomycin resistance protein/Dihydroxybiphenyl dioxygenase"/>
    <property type="match status" value="2"/>
</dbReference>